<evidence type="ECO:0000313" key="7">
    <source>
        <dbReference type="Proteomes" id="UP000249590"/>
    </source>
</evidence>
<dbReference type="PANTHER" id="PTHR30136:SF24">
    <property type="entry name" value="HTH-TYPE TRANSCRIPTIONAL REPRESSOR ALLR"/>
    <property type="match status" value="1"/>
</dbReference>
<keyword evidence="3" id="KW-0804">Transcription</keyword>
<keyword evidence="2" id="KW-0238">DNA-binding</keyword>
<name>A0A8B2NM32_9HYPH</name>
<dbReference type="Pfam" id="PF09339">
    <property type="entry name" value="HTH_IclR"/>
    <property type="match status" value="1"/>
</dbReference>
<comment type="caution">
    <text evidence="6">The sequence shown here is derived from an EMBL/GenBank/DDBJ whole genome shotgun (WGS) entry which is preliminary data.</text>
</comment>
<feature type="domain" description="HTH iclR-type" evidence="4">
    <location>
        <begin position="15"/>
        <end position="77"/>
    </location>
</feature>
<dbReference type="Pfam" id="PF01614">
    <property type="entry name" value="IclR_C"/>
    <property type="match status" value="1"/>
</dbReference>
<keyword evidence="1" id="KW-0805">Transcription regulation</keyword>
<sequence length="263" mass="27705">MATDEGDTADPVRGTTAADRVADVLLAFSAGEPRLGVTALSRQLGLSKAVVHRILQSLVAKGLLQYAAGTRAYDLGPAAAMLGARMLSQMDIRDISRPELIELRSATGETTTLSLLVNDGRAYVEQYVSPQEITMTVELGRSYPLHAGASSQAILANLDGRDRDRVLDGALPALTAGTITDRGTLLAALEEVRRRGYAATRGERQPGAASVAAPIFAAGGRVAGAISVCGPLYRFDDPVIARLVPMVVAVARRISRHFAGADR</sequence>
<dbReference type="InterPro" id="IPR036390">
    <property type="entry name" value="WH_DNA-bd_sf"/>
</dbReference>
<feature type="domain" description="IclR-ED" evidence="5">
    <location>
        <begin position="78"/>
        <end position="260"/>
    </location>
</feature>
<dbReference type="SUPFAM" id="SSF55781">
    <property type="entry name" value="GAF domain-like"/>
    <property type="match status" value="1"/>
</dbReference>
<gene>
    <name evidence="6" type="ORF">DLJ53_29320</name>
</gene>
<organism evidence="6 7">
    <name type="scientific">Acuticoccus sediminis</name>
    <dbReference type="NCBI Taxonomy" id="2184697"/>
    <lineage>
        <taxon>Bacteria</taxon>
        <taxon>Pseudomonadati</taxon>
        <taxon>Pseudomonadota</taxon>
        <taxon>Alphaproteobacteria</taxon>
        <taxon>Hyphomicrobiales</taxon>
        <taxon>Amorphaceae</taxon>
        <taxon>Acuticoccus</taxon>
    </lineage>
</organism>
<dbReference type="GO" id="GO:0003677">
    <property type="term" value="F:DNA binding"/>
    <property type="evidence" value="ECO:0007669"/>
    <property type="project" value="UniProtKB-KW"/>
</dbReference>
<dbReference type="Gene3D" id="1.10.10.10">
    <property type="entry name" value="Winged helix-like DNA-binding domain superfamily/Winged helix DNA-binding domain"/>
    <property type="match status" value="1"/>
</dbReference>
<dbReference type="InterPro" id="IPR036388">
    <property type="entry name" value="WH-like_DNA-bd_sf"/>
</dbReference>
<dbReference type="Gene3D" id="3.30.450.40">
    <property type="match status" value="1"/>
</dbReference>
<dbReference type="Proteomes" id="UP000249590">
    <property type="component" value="Unassembled WGS sequence"/>
</dbReference>
<evidence type="ECO:0000259" key="4">
    <source>
        <dbReference type="PROSITE" id="PS51077"/>
    </source>
</evidence>
<reference evidence="6 7" key="1">
    <citation type="submission" date="2018-05" db="EMBL/GenBank/DDBJ databases">
        <title>Acuticoccus sediminis sp. nov., isolated from deep-sea sediment of Indian Ocean.</title>
        <authorList>
            <person name="Liu X."/>
            <person name="Lai Q."/>
            <person name="Du Y."/>
            <person name="Sun F."/>
            <person name="Zhang X."/>
            <person name="Wang S."/>
            <person name="Shao Z."/>
        </authorList>
    </citation>
    <scope>NUCLEOTIDE SEQUENCE [LARGE SCALE GENOMIC DNA]</scope>
    <source>
        <strain evidence="6 7">PTG4-2</strain>
    </source>
</reference>
<dbReference type="OrthoDB" id="9807558at2"/>
<dbReference type="EMBL" id="QHHQ01000009">
    <property type="protein sequence ID" value="RAH97306.1"/>
    <property type="molecule type" value="Genomic_DNA"/>
</dbReference>
<dbReference type="GO" id="GO:0003700">
    <property type="term" value="F:DNA-binding transcription factor activity"/>
    <property type="evidence" value="ECO:0007669"/>
    <property type="project" value="TreeGrafter"/>
</dbReference>
<accession>A0A8B2NM32</accession>
<dbReference type="AlphaFoldDB" id="A0A8B2NM32"/>
<dbReference type="RefSeq" id="WP_111351811.1">
    <property type="nucleotide sequence ID" value="NZ_QHHQ01000009.1"/>
</dbReference>
<dbReference type="InterPro" id="IPR050707">
    <property type="entry name" value="HTH_MetabolicPath_Reg"/>
</dbReference>
<dbReference type="InterPro" id="IPR005471">
    <property type="entry name" value="Tscrpt_reg_IclR_N"/>
</dbReference>
<keyword evidence="7" id="KW-1185">Reference proteome</keyword>
<evidence type="ECO:0000256" key="2">
    <source>
        <dbReference type="ARBA" id="ARBA00023125"/>
    </source>
</evidence>
<dbReference type="PROSITE" id="PS51077">
    <property type="entry name" value="HTH_ICLR"/>
    <property type="match status" value="1"/>
</dbReference>
<dbReference type="GO" id="GO:0045892">
    <property type="term" value="P:negative regulation of DNA-templated transcription"/>
    <property type="evidence" value="ECO:0007669"/>
    <property type="project" value="TreeGrafter"/>
</dbReference>
<dbReference type="InterPro" id="IPR014757">
    <property type="entry name" value="Tscrpt_reg_IclR_C"/>
</dbReference>
<dbReference type="InterPro" id="IPR029016">
    <property type="entry name" value="GAF-like_dom_sf"/>
</dbReference>
<dbReference type="PANTHER" id="PTHR30136">
    <property type="entry name" value="HELIX-TURN-HELIX TRANSCRIPTIONAL REGULATOR, ICLR FAMILY"/>
    <property type="match status" value="1"/>
</dbReference>
<evidence type="ECO:0000259" key="5">
    <source>
        <dbReference type="PROSITE" id="PS51078"/>
    </source>
</evidence>
<protein>
    <submittedName>
        <fullName evidence="6">IclR family transcriptional regulator</fullName>
    </submittedName>
</protein>
<evidence type="ECO:0000256" key="1">
    <source>
        <dbReference type="ARBA" id="ARBA00023015"/>
    </source>
</evidence>
<evidence type="ECO:0000256" key="3">
    <source>
        <dbReference type="ARBA" id="ARBA00023163"/>
    </source>
</evidence>
<evidence type="ECO:0000313" key="6">
    <source>
        <dbReference type="EMBL" id="RAH97306.1"/>
    </source>
</evidence>
<dbReference type="SUPFAM" id="SSF46785">
    <property type="entry name" value="Winged helix' DNA-binding domain"/>
    <property type="match status" value="1"/>
</dbReference>
<dbReference type="SMART" id="SM00346">
    <property type="entry name" value="HTH_ICLR"/>
    <property type="match status" value="1"/>
</dbReference>
<dbReference type="PROSITE" id="PS51078">
    <property type="entry name" value="ICLR_ED"/>
    <property type="match status" value="1"/>
</dbReference>
<proteinExistence type="predicted"/>